<feature type="transmembrane region" description="Helical" evidence="1">
    <location>
        <begin position="48"/>
        <end position="66"/>
    </location>
</feature>
<keyword evidence="1" id="KW-1133">Transmembrane helix</keyword>
<dbReference type="AlphaFoldDB" id="A0A2T8HK08"/>
<dbReference type="EMBL" id="QDKG01000002">
    <property type="protein sequence ID" value="PVH25771.1"/>
    <property type="molecule type" value="Genomic_DNA"/>
</dbReference>
<sequence length="240" mass="28223">MVVVVLYLLAMFWYGTPLFNQLFFRTYPDSNSFAEMLANYNGRQNKELILFTIPLYIILCTIPYFKLLTKTVYGTMTPVSRGERMVTLWVGNLVIIFGILLSFFVMDLMFTSIMKSMYLDDVIAYRESVGDLYYTYENRTYFATSEREIYTVVSILSLSFACLYQLSTIFFRKYSIPLFALMLLVFFYVAFKVFEALYRNVNYRFDTSEISFNAMVVLFSIVAIGVVVTTYFKLREKEIY</sequence>
<proteinExistence type="predicted"/>
<feature type="transmembrane region" description="Helical" evidence="1">
    <location>
        <begin position="86"/>
        <end position="110"/>
    </location>
</feature>
<feature type="transmembrane region" description="Helical" evidence="1">
    <location>
        <begin position="210"/>
        <end position="232"/>
    </location>
</feature>
<keyword evidence="3" id="KW-1185">Reference proteome</keyword>
<keyword evidence="1" id="KW-0472">Membrane</keyword>
<accession>A0A2T8HK08</accession>
<reference evidence="2 3" key="1">
    <citation type="submission" date="2018-04" db="EMBL/GenBank/DDBJ databases">
        <title>Sphingobacterium cortibacter sp. nov.</title>
        <authorList>
            <person name="Li Y."/>
        </authorList>
    </citation>
    <scope>NUCLEOTIDE SEQUENCE [LARGE SCALE GENOMIC DNA]</scope>
    <source>
        <strain evidence="2 3">2c-3</strain>
    </source>
</reference>
<comment type="caution">
    <text evidence="2">The sequence shown here is derived from an EMBL/GenBank/DDBJ whole genome shotgun (WGS) entry which is preliminary data.</text>
</comment>
<keyword evidence="1" id="KW-0812">Transmembrane</keyword>
<evidence type="ECO:0000256" key="1">
    <source>
        <dbReference type="SAM" id="Phobius"/>
    </source>
</evidence>
<feature type="transmembrane region" description="Helical" evidence="1">
    <location>
        <begin position="6"/>
        <end position="27"/>
    </location>
</feature>
<protein>
    <submittedName>
        <fullName evidence="2">Uncharacterized protein</fullName>
    </submittedName>
</protein>
<feature type="transmembrane region" description="Helical" evidence="1">
    <location>
        <begin position="149"/>
        <end position="170"/>
    </location>
</feature>
<dbReference type="Proteomes" id="UP000245627">
    <property type="component" value="Unassembled WGS sequence"/>
</dbReference>
<feature type="transmembrane region" description="Helical" evidence="1">
    <location>
        <begin position="176"/>
        <end position="198"/>
    </location>
</feature>
<evidence type="ECO:0000313" key="2">
    <source>
        <dbReference type="EMBL" id="PVH25771.1"/>
    </source>
</evidence>
<gene>
    <name evidence="2" type="ORF">DC487_07500</name>
</gene>
<organism evidence="2 3">
    <name type="scientific">Sphingobacterium corticibacter</name>
    <dbReference type="NCBI Taxonomy" id="2171749"/>
    <lineage>
        <taxon>Bacteria</taxon>
        <taxon>Pseudomonadati</taxon>
        <taxon>Bacteroidota</taxon>
        <taxon>Sphingobacteriia</taxon>
        <taxon>Sphingobacteriales</taxon>
        <taxon>Sphingobacteriaceae</taxon>
        <taxon>Sphingobacterium</taxon>
    </lineage>
</organism>
<name>A0A2T8HK08_9SPHI</name>
<evidence type="ECO:0000313" key="3">
    <source>
        <dbReference type="Proteomes" id="UP000245627"/>
    </source>
</evidence>